<dbReference type="PROSITE" id="PS50850">
    <property type="entry name" value="MFS"/>
    <property type="match status" value="1"/>
</dbReference>
<protein>
    <submittedName>
        <fullName evidence="9">MFS transporter</fullName>
    </submittedName>
</protein>
<dbReference type="Pfam" id="PF07690">
    <property type="entry name" value="MFS_1"/>
    <property type="match status" value="1"/>
</dbReference>
<dbReference type="Gene3D" id="1.20.1250.20">
    <property type="entry name" value="MFS general substrate transporter like domains"/>
    <property type="match status" value="1"/>
</dbReference>
<accession>A0ABV3Q5Q1</accession>
<evidence type="ECO:0000313" key="10">
    <source>
        <dbReference type="Proteomes" id="UP001556040"/>
    </source>
</evidence>
<sequence length="427" mass="47016">MTNTDQYKQATLNLWKFTTSKFISAIGSSVYTFGIGLYVLMLTGSATGFAITLVCGSVPRILFAPIAGHLADKFPRKLIVVTAQLSATLIMSTVLITTIMYELYLPLIYVTAALLAICSTFSNIGLTSSIPNIIDSTRIQKIIAFNQSATSSASILGPVLGGLMFGVLSIEIFLLIYVISYAITTTLEMRINFNLYMNDEEENETKKSKDATLWISIKEGYKYVYQTRLLFVVVTTAFWVNFFAASLFIGLPFIVVQELEVSVQQFGLIEGALAVGMLVMSILLSVRKEFQNPINTMRNGLLLLSAFIASIAIPLLISFEGLGLLFYYMGVALLIGSTLVFINTPLMVSLQKNTPEKLRGRVFALIETIASAIAPIGMILYGFIFDLLPAEWVVFSSSLTLFCITLYGLRSSQFVNEQKEKKISAVN</sequence>
<evidence type="ECO:0000256" key="1">
    <source>
        <dbReference type="ARBA" id="ARBA00004651"/>
    </source>
</evidence>
<dbReference type="EMBL" id="JBFMIA010000010">
    <property type="protein sequence ID" value="MEW9502461.1"/>
    <property type="molecule type" value="Genomic_DNA"/>
</dbReference>
<dbReference type="CDD" id="cd06173">
    <property type="entry name" value="MFS_MefA_like"/>
    <property type="match status" value="1"/>
</dbReference>
<feature type="transmembrane region" description="Helical" evidence="7">
    <location>
        <begin position="362"/>
        <end position="384"/>
    </location>
</feature>
<feature type="transmembrane region" description="Helical" evidence="7">
    <location>
        <begin position="46"/>
        <end position="66"/>
    </location>
</feature>
<feature type="transmembrane region" description="Helical" evidence="7">
    <location>
        <begin position="229"/>
        <end position="254"/>
    </location>
</feature>
<evidence type="ECO:0000259" key="8">
    <source>
        <dbReference type="PROSITE" id="PS50850"/>
    </source>
</evidence>
<keyword evidence="3" id="KW-1003">Cell membrane</keyword>
<keyword evidence="6 7" id="KW-0472">Membrane</keyword>
<evidence type="ECO:0000256" key="7">
    <source>
        <dbReference type="SAM" id="Phobius"/>
    </source>
</evidence>
<organism evidence="9 10">
    <name type="scientific">Jeotgalibacillus marinus</name>
    <dbReference type="NCBI Taxonomy" id="86667"/>
    <lineage>
        <taxon>Bacteria</taxon>
        <taxon>Bacillati</taxon>
        <taxon>Bacillota</taxon>
        <taxon>Bacilli</taxon>
        <taxon>Bacillales</taxon>
        <taxon>Caryophanaceae</taxon>
        <taxon>Jeotgalibacillus</taxon>
    </lineage>
</organism>
<feature type="transmembrane region" description="Helical" evidence="7">
    <location>
        <begin position="78"/>
        <end position="101"/>
    </location>
</feature>
<dbReference type="PANTHER" id="PTHR43266:SF9">
    <property type="entry name" value="PERMEASE, MAJOR FACILITATOR SUPERFAMILY-RELATED"/>
    <property type="match status" value="1"/>
</dbReference>
<feature type="transmembrane region" description="Helical" evidence="7">
    <location>
        <begin position="266"/>
        <end position="286"/>
    </location>
</feature>
<evidence type="ECO:0000256" key="4">
    <source>
        <dbReference type="ARBA" id="ARBA00022692"/>
    </source>
</evidence>
<proteinExistence type="predicted"/>
<feature type="transmembrane region" description="Helical" evidence="7">
    <location>
        <begin position="21"/>
        <end position="40"/>
    </location>
</feature>
<evidence type="ECO:0000313" key="9">
    <source>
        <dbReference type="EMBL" id="MEW9502461.1"/>
    </source>
</evidence>
<comment type="caution">
    <text evidence="9">The sequence shown here is derived from an EMBL/GenBank/DDBJ whole genome shotgun (WGS) entry which is preliminary data.</text>
</comment>
<dbReference type="InterPro" id="IPR036259">
    <property type="entry name" value="MFS_trans_sf"/>
</dbReference>
<dbReference type="Proteomes" id="UP001556040">
    <property type="component" value="Unassembled WGS sequence"/>
</dbReference>
<evidence type="ECO:0000256" key="6">
    <source>
        <dbReference type="ARBA" id="ARBA00023136"/>
    </source>
</evidence>
<feature type="transmembrane region" description="Helical" evidence="7">
    <location>
        <begin position="298"/>
        <end position="319"/>
    </location>
</feature>
<name>A0ABV3Q5Q1_9BACL</name>
<dbReference type="InterPro" id="IPR020846">
    <property type="entry name" value="MFS_dom"/>
</dbReference>
<feature type="domain" description="Major facilitator superfamily (MFS) profile" evidence="8">
    <location>
        <begin position="230"/>
        <end position="427"/>
    </location>
</feature>
<reference evidence="9 10" key="1">
    <citation type="journal article" date="1979" name="Int. J. Syst. Evol. Microbiol.">
        <title>Bacillus globisporus subsp. marinus subsp. nov.</title>
        <authorList>
            <person name="Liu H."/>
        </authorList>
    </citation>
    <scope>NUCLEOTIDE SEQUENCE [LARGE SCALE GENOMIC DNA]</scope>
    <source>
        <strain evidence="9 10">DSM 1297</strain>
    </source>
</reference>
<feature type="transmembrane region" description="Helical" evidence="7">
    <location>
        <begin position="167"/>
        <end position="187"/>
    </location>
</feature>
<evidence type="ECO:0000256" key="3">
    <source>
        <dbReference type="ARBA" id="ARBA00022475"/>
    </source>
</evidence>
<dbReference type="SUPFAM" id="SSF103473">
    <property type="entry name" value="MFS general substrate transporter"/>
    <property type="match status" value="1"/>
</dbReference>
<evidence type="ECO:0000256" key="2">
    <source>
        <dbReference type="ARBA" id="ARBA00022448"/>
    </source>
</evidence>
<gene>
    <name evidence="9" type="ORF">AB1471_11720</name>
</gene>
<evidence type="ECO:0000256" key="5">
    <source>
        <dbReference type="ARBA" id="ARBA00022989"/>
    </source>
</evidence>
<keyword evidence="4 7" id="KW-0812">Transmembrane</keyword>
<comment type="subcellular location">
    <subcellularLocation>
        <location evidence="1">Cell membrane</location>
        <topology evidence="1">Multi-pass membrane protein</topology>
    </subcellularLocation>
</comment>
<dbReference type="RefSeq" id="WP_367779952.1">
    <property type="nucleotide sequence ID" value="NZ_JBFMIA010000010.1"/>
</dbReference>
<dbReference type="InterPro" id="IPR011701">
    <property type="entry name" value="MFS"/>
</dbReference>
<feature type="transmembrane region" description="Helical" evidence="7">
    <location>
        <begin position="325"/>
        <end position="350"/>
    </location>
</feature>
<keyword evidence="2" id="KW-0813">Transport</keyword>
<keyword evidence="10" id="KW-1185">Reference proteome</keyword>
<feature type="transmembrane region" description="Helical" evidence="7">
    <location>
        <begin position="390"/>
        <end position="409"/>
    </location>
</feature>
<dbReference type="PANTHER" id="PTHR43266">
    <property type="entry name" value="MACROLIDE-EFFLUX PROTEIN"/>
    <property type="match status" value="1"/>
</dbReference>
<keyword evidence="5 7" id="KW-1133">Transmembrane helix</keyword>